<reference evidence="4" key="1">
    <citation type="submission" date="2014-09" db="EMBL/GenBank/DDBJ databases">
        <title>Draft genome sequence of an oleaginous Mucoromycotina fungus Mucor ambiguus NBRC6742.</title>
        <authorList>
            <person name="Takeda I."/>
            <person name="Yamane N."/>
            <person name="Morita T."/>
            <person name="Tamano K."/>
            <person name="Machida M."/>
            <person name="Baker S."/>
            <person name="Koike H."/>
        </authorList>
    </citation>
    <scope>NUCLEOTIDE SEQUENCE</scope>
    <source>
        <strain evidence="4">NBRC 6742</strain>
    </source>
</reference>
<evidence type="ECO:0000256" key="1">
    <source>
        <dbReference type="ARBA" id="ARBA00022676"/>
    </source>
</evidence>
<dbReference type="PANTHER" id="PTHR48043:SF145">
    <property type="entry name" value="FI06409P-RELATED"/>
    <property type="match status" value="1"/>
</dbReference>
<keyword evidence="3" id="KW-1133">Transmembrane helix</keyword>
<dbReference type="Pfam" id="PF11654">
    <property type="entry name" value="NCE101"/>
    <property type="match status" value="1"/>
</dbReference>
<dbReference type="EMBL" id="DF836322">
    <property type="protein sequence ID" value="GAN03080.1"/>
    <property type="molecule type" value="Genomic_DNA"/>
</dbReference>
<dbReference type="InterPro" id="IPR024242">
    <property type="entry name" value="NCE101"/>
</dbReference>
<evidence type="ECO:0000256" key="3">
    <source>
        <dbReference type="SAM" id="Phobius"/>
    </source>
</evidence>
<dbReference type="InterPro" id="IPR050271">
    <property type="entry name" value="UDP-glycosyltransferase"/>
</dbReference>
<keyword evidence="5" id="KW-1185">Reference proteome</keyword>
<keyword evidence="3" id="KW-0812">Transmembrane</keyword>
<dbReference type="Gene3D" id="3.40.50.2000">
    <property type="entry name" value="Glycogen Phosphorylase B"/>
    <property type="match status" value="2"/>
</dbReference>
<proteinExistence type="predicted"/>
<sequence length="610" mass="69061">MSAPIRYQYLISRSGDIVFSLTVGTLAYFLNERDNPRAQNGKSLFELVSRARQRKIDQREANRNLFALTASLVVCSASSSPTHLDTVTSDPAYFYLDEQDVTFDRQSKNIVIATSIGGSSHAKWVLEIGKELAGRGHNVTYVTRDDHLHLADSYPEIKAVSAGRAVYPSTMADEMLDKPFYDIAKRVRKLLNSAYTEEMRFYRQHLDIKPDFFICDAFDDPCIDTAVQFKTPFAITCSGLLYQDISVPYINGLGTTEHSTSENMTLWQRFHHKYVDFIKTLFYLYPELKELDVLRQQFGIPALGLNRFKQWDNALKLINSYFGFTPPQVLGPLTHLVGPVMTSRQTPLSHEEQAFLDSHSRVAYVAFGQYAVPRKRAIELLMSSLLDQVERKQLDGIIWVGLKNQVAKYELNNPNTVWKFTTTTSTFDLPAPLFENYLSQDVFIPSWANQFSVLGHASTVLFVSHGGATSANEATFHGVPLIVHPFVGDQPLVGRALTEAGVARVHERNDCTFDLLKTQLDELLFDADGYVARNLTRMKILAQFGHRRKSYAADLIEEHMFVAVNGISSHRYERSRNMSKLKAMDLDLHFAVIAFIAISAITFYRVINTI</sequence>
<gene>
    <name evidence="4" type="ORF">MAM1_0033d02531</name>
</gene>
<dbReference type="GO" id="GO:0008194">
    <property type="term" value="F:UDP-glycosyltransferase activity"/>
    <property type="evidence" value="ECO:0007669"/>
    <property type="project" value="InterPro"/>
</dbReference>
<feature type="transmembrane region" description="Helical" evidence="3">
    <location>
        <begin position="588"/>
        <end position="607"/>
    </location>
</feature>
<protein>
    <submittedName>
        <fullName evidence="4">UDP-glucosyl transferase family protein</fullName>
    </submittedName>
</protein>
<dbReference type="CDD" id="cd03784">
    <property type="entry name" value="GT1_Gtf-like"/>
    <property type="match status" value="1"/>
</dbReference>
<dbReference type="STRING" id="91626.A0A0C9LSQ9"/>
<name>A0A0C9LSQ9_9FUNG</name>
<dbReference type="GO" id="GO:0009306">
    <property type="term" value="P:protein secretion"/>
    <property type="evidence" value="ECO:0007669"/>
    <property type="project" value="InterPro"/>
</dbReference>
<keyword evidence="2 4" id="KW-0808">Transferase</keyword>
<dbReference type="SUPFAM" id="SSF53756">
    <property type="entry name" value="UDP-Glycosyltransferase/glycogen phosphorylase"/>
    <property type="match status" value="1"/>
</dbReference>
<keyword evidence="1" id="KW-0328">Glycosyltransferase</keyword>
<evidence type="ECO:0000256" key="2">
    <source>
        <dbReference type="ARBA" id="ARBA00022679"/>
    </source>
</evidence>
<organism evidence="4">
    <name type="scientific">Mucor ambiguus</name>
    <dbReference type="NCBI Taxonomy" id="91626"/>
    <lineage>
        <taxon>Eukaryota</taxon>
        <taxon>Fungi</taxon>
        <taxon>Fungi incertae sedis</taxon>
        <taxon>Mucoromycota</taxon>
        <taxon>Mucoromycotina</taxon>
        <taxon>Mucoromycetes</taxon>
        <taxon>Mucorales</taxon>
        <taxon>Mucorineae</taxon>
        <taxon>Mucoraceae</taxon>
        <taxon>Mucor</taxon>
    </lineage>
</organism>
<dbReference type="InterPro" id="IPR002213">
    <property type="entry name" value="UDP_glucos_trans"/>
</dbReference>
<dbReference type="AlphaFoldDB" id="A0A0C9LSQ9"/>
<dbReference type="OrthoDB" id="5835829at2759"/>
<evidence type="ECO:0000313" key="5">
    <source>
        <dbReference type="Proteomes" id="UP000053815"/>
    </source>
</evidence>
<accession>A0A0C9LSQ9</accession>
<keyword evidence="3" id="KW-0472">Membrane</keyword>
<evidence type="ECO:0000313" key="4">
    <source>
        <dbReference type="EMBL" id="GAN03080.1"/>
    </source>
</evidence>
<dbReference type="PANTHER" id="PTHR48043">
    <property type="entry name" value="EG:EG0003.4 PROTEIN-RELATED"/>
    <property type="match status" value="1"/>
</dbReference>
<dbReference type="Proteomes" id="UP000053815">
    <property type="component" value="Unassembled WGS sequence"/>
</dbReference>
<dbReference type="Pfam" id="PF00201">
    <property type="entry name" value="UDPGT"/>
    <property type="match status" value="1"/>
</dbReference>